<evidence type="ECO:0000256" key="2">
    <source>
        <dbReference type="ARBA" id="ARBA00007639"/>
    </source>
</evidence>
<protein>
    <submittedName>
        <fullName evidence="5">Substrate-binding domain-containing protein</fullName>
    </submittedName>
</protein>
<dbReference type="GO" id="GO:0030313">
    <property type="term" value="C:cell envelope"/>
    <property type="evidence" value="ECO:0007669"/>
    <property type="project" value="UniProtKB-SubCell"/>
</dbReference>
<dbReference type="Gene3D" id="3.40.50.2300">
    <property type="match status" value="2"/>
</dbReference>
<reference evidence="5 6" key="1">
    <citation type="submission" date="2019-07" db="EMBL/GenBank/DDBJ databases">
        <authorList>
            <person name="Kim J."/>
        </authorList>
    </citation>
    <scope>NUCLEOTIDE SEQUENCE [LARGE SCALE GENOMIC DNA]</scope>
    <source>
        <strain evidence="5 6">G13</strain>
    </source>
</reference>
<comment type="similarity">
    <text evidence="2">Belongs to the bacterial solute-binding protein 2 family.</text>
</comment>
<dbReference type="PANTHER" id="PTHR46847">
    <property type="entry name" value="D-ALLOSE-BINDING PERIPLASMIC PROTEIN-RELATED"/>
    <property type="match status" value="1"/>
</dbReference>
<proteinExistence type="inferred from homology"/>
<dbReference type="GO" id="GO:0030246">
    <property type="term" value="F:carbohydrate binding"/>
    <property type="evidence" value="ECO:0007669"/>
    <property type="project" value="UniProtKB-ARBA"/>
</dbReference>
<name>A0A559JBY4_9BACL</name>
<evidence type="ECO:0000313" key="6">
    <source>
        <dbReference type="Proteomes" id="UP000316330"/>
    </source>
</evidence>
<dbReference type="InterPro" id="IPR028082">
    <property type="entry name" value="Peripla_BP_I"/>
</dbReference>
<comment type="caution">
    <text evidence="5">The sequence shown here is derived from an EMBL/GenBank/DDBJ whole genome shotgun (WGS) entry which is preliminary data.</text>
</comment>
<dbReference type="PANTHER" id="PTHR46847:SF1">
    <property type="entry name" value="D-ALLOSE-BINDING PERIPLASMIC PROTEIN-RELATED"/>
    <property type="match status" value="1"/>
</dbReference>
<dbReference type="OrthoDB" id="6196975at2"/>
<dbReference type="Pfam" id="PF13407">
    <property type="entry name" value="Peripla_BP_4"/>
    <property type="match status" value="1"/>
</dbReference>
<dbReference type="EMBL" id="VNJJ01000012">
    <property type="protein sequence ID" value="TVX97371.1"/>
    <property type="molecule type" value="Genomic_DNA"/>
</dbReference>
<gene>
    <name evidence="5" type="ORF">FPZ45_18740</name>
</gene>
<feature type="domain" description="Periplasmic binding protein" evidence="4">
    <location>
        <begin position="50"/>
        <end position="293"/>
    </location>
</feature>
<sequence>MRKQQFTLWLVLAVIIVAVYSVVYVKWFSGATRGEQSVTVVLKSLNVRLDFWQAVSQGAETAAKEKGARLEVKGPLQEGDADEQIRILDELIASKPDAIVVAPIADERIPGVLAKVRNAGIRLVVMDSTLELDPPPTIVSNDFAESGRMAGRTAAQEAKGHLAAAVIGDDKNSSITRARLSGLTETLSEYEGGLLGVYFADRSEERAYRIAIRLLEERRPPNTFIALDEAAALGAARALKDRNLAGSVALIGFDSSLDEIKLLESGTLSAAIVQKPFNLGYLGVKTALKLIGGDRTEPVTYIESNVITSKNMYTPENQKLLFPFINNR</sequence>
<evidence type="ECO:0000259" key="4">
    <source>
        <dbReference type="Pfam" id="PF13407"/>
    </source>
</evidence>
<organism evidence="5 6">
    <name type="scientific">Cohnella terricola</name>
    <dbReference type="NCBI Taxonomy" id="1289167"/>
    <lineage>
        <taxon>Bacteria</taxon>
        <taxon>Bacillati</taxon>
        <taxon>Bacillota</taxon>
        <taxon>Bacilli</taxon>
        <taxon>Bacillales</taxon>
        <taxon>Paenibacillaceae</taxon>
        <taxon>Cohnella</taxon>
    </lineage>
</organism>
<dbReference type="SUPFAM" id="SSF53822">
    <property type="entry name" value="Periplasmic binding protein-like I"/>
    <property type="match status" value="1"/>
</dbReference>
<dbReference type="AlphaFoldDB" id="A0A559JBY4"/>
<evidence type="ECO:0000256" key="1">
    <source>
        <dbReference type="ARBA" id="ARBA00004196"/>
    </source>
</evidence>
<dbReference type="Proteomes" id="UP000316330">
    <property type="component" value="Unassembled WGS sequence"/>
</dbReference>
<keyword evidence="6" id="KW-1185">Reference proteome</keyword>
<dbReference type="RefSeq" id="WP_144705293.1">
    <property type="nucleotide sequence ID" value="NZ_VNJJ01000012.1"/>
</dbReference>
<accession>A0A559JBY4</accession>
<evidence type="ECO:0000313" key="5">
    <source>
        <dbReference type="EMBL" id="TVX97371.1"/>
    </source>
</evidence>
<keyword evidence="3" id="KW-0732">Signal</keyword>
<dbReference type="InterPro" id="IPR025997">
    <property type="entry name" value="SBP_2_dom"/>
</dbReference>
<evidence type="ECO:0000256" key="3">
    <source>
        <dbReference type="ARBA" id="ARBA00022729"/>
    </source>
</evidence>
<comment type="subcellular location">
    <subcellularLocation>
        <location evidence="1">Cell envelope</location>
    </subcellularLocation>
</comment>